<dbReference type="HAMAP" id="MF_00715">
    <property type="entry name" value="SlyX"/>
    <property type="match status" value="1"/>
</dbReference>
<keyword evidence="2" id="KW-0175">Coiled coil</keyword>
<gene>
    <name evidence="1" type="primary">slyX</name>
    <name evidence="3" type="ORF">GCM10008943_12360</name>
</gene>
<proteinExistence type="inferred from homology"/>
<accession>A0ABP3QYJ7</accession>
<dbReference type="InterPro" id="IPR007236">
    <property type="entry name" value="SlyX"/>
</dbReference>
<dbReference type="RefSeq" id="WP_343803230.1">
    <property type="nucleotide sequence ID" value="NZ_BAAADE010000002.1"/>
</dbReference>
<evidence type="ECO:0000313" key="3">
    <source>
        <dbReference type="EMBL" id="GAA0598671.1"/>
    </source>
</evidence>
<protein>
    <recommendedName>
        <fullName evidence="1">Protein SlyX homolog</fullName>
    </recommendedName>
</protein>
<dbReference type="EMBL" id="BAAADE010000002">
    <property type="protein sequence ID" value="GAA0598671.1"/>
    <property type="molecule type" value="Genomic_DNA"/>
</dbReference>
<reference evidence="4" key="1">
    <citation type="journal article" date="2019" name="Int. J. Syst. Evol. Microbiol.">
        <title>The Global Catalogue of Microorganisms (GCM) 10K type strain sequencing project: providing services to taxonomists for standard genome sequencing and annotation.</title>
        <authorList>
            <consortium name="The Broad Institute Genomics Platform"/>
            <consortium name="The Broad Institute Genome Sequencing Center for Infectious Disease"/>
            <person name="Wu L."/>
            <person name="Ma J."/>
        </authorList>
    </citation>
    <scope>NUCLEOTIDE SEQUENCE [LARGE SCALE GENOMIC DNA]</scope>
    <source>
        <strain evidence="4">JCM 15115</strain>
    </source>
</reference>
<comment type="similarity">
    <text evidence="1">Belongs to the SlyX family.</text>
</comment>
<name>A0ABP3QYJ7_9HYPH</name>
<dbReference type="Pfam" id="PF04102">
    <property type="entry name" value="SlyX"/>
    <property type="match status" value="1"/>
</dbReference>
<dbReference type="Gene3D" id="1.20.5.340">
    <property type="match status" value="1"/>
</dbReference>
<feature type="coiled-coil region" evidence="2">
    <location>
        <begin position="7"/>
        <end position="55"/>
    </location>
</feature>
<comment type="caution">
    <text evidence="3">The sequence shown here is derived from an EMBL/GenBank/DDBJ whole genome shotgun (WGS) entry which is preliminary data.</text>
</comment>
<dbReference type="NCBIfam" id="NF001962">
    <property type="entry name" value="PRK00736.1"/>
    <property type="match status" value="1"/>
</dbReference>
<dbReference type="Proteomes" id="UP001424441">
    <property type="component" value="Unassembled WGS sequence"/>
</dbReference>
<sequence>MSHETRLTELEIRITEQDKIIEDLSGEIAEQWKVIDSLRTKLNALTTRFLELEEQTQPDIPVTRPPHW</sequence>
<keyword evidence="4" id="KW-1185">Reference proteome</keyword>
<evidence type="ECO:0000256" key="1">
    <source>
        <dbReference type="HAMAP-Rule" id="MF_00715"/>
    </source>
</evidence>
<evidence type="ECO:0000256" key="2">
    <source>
        <dbReference type="SAM" id="Coils"/>
    </source>
</evidence>
<organism evidence="3 4">
    <name type="scientific">Paenochrobactrum glaciei</name>
    <dbReference type="NCBI Taxonomy" id="486407"/>
    <lineage>
        <taxon>Bacteria</taxon>
        <taxon>Pseudomonadati</taxon>
        <taxon>Pseudomonadota</taxon>
        <taxon>Alphaproteobacteria</taxon>
        <taxon>Hyphomicrobiales</taxon>
        <taxon>Brucellaceae</taxon>
        <taxon>Paenochrobactrum</taxon>
    </lineage>
</organism>
<evidence type="ECO:0000313" key="4">
    <source>
        <dbReference type="Proteomes" id="UP001424441"/>
    </source>
</evidence>